<reference evidence="2" key="1">
    <citation type="submission" date="2018-11" db="EMBL/GenBank/DDBJ databases">
        <authorList>
            <consortium name="Genoscope - CEA"/>
            <person name="William W."/>
        </authorList>
    </citation>
    <scope>NUCLEOTIDE SEQUENCE</scope>
</reference>
<proteinExistence type="predicted"/>
<accession>A0A3P6GCR4</accession>
<name>A0A3P6GCR4_BRAOL</name>
<organism evidence="2">
    <name type="scientific">Brassica oleracea</name>
    <name type="common">Wild cabbage</name>
    <dbReference type="NCBI Taxonomy" id="3712"/>
    <lineage>
        <taxon>Eukaryota</taxon>
        <taxon>Viridiplantae</taxon>
        <taxon>Streptophyta</taxon>
        <taxon>Embryophyta</taxon>
        <taxon>Tracheophyta</taxon>
        <taxon>Spermatophyta</taxon>
        <taxon>Magnoliopsida</taxon>
        <taxon>eudicotyledons</taxon>
        <taxon>Gunneridae</taxon>
        <taxon>Pentapetalae</taxon>
        <taxon>rosids</taxon>
        <taxon>malvids</taxon>
        <taxon>Brassicales</taxon>
        <taxon>Brassicaceae</taxon>
        <taxon>Brassiceae</taxon>
        <taxon>Brassica</taxon>
    </lineage>
</organism>
<gene>
    <name evidence="2" type="ORF">BOLC6T38703H</name>
</gene>
<dbReference type="AlphaFoldDB" id="A0A3P6GCR4"/>
<protein>
    <submittedName>
        <fullName evidence="2">Uncharacterized protein</fullName>
    </submittedName>
</protein>
<evidence type="ECO:0000313" key="2">
    <source>
        <dbReference type="EMBL" id="VDD63250.1"/>
    </source>
</evidence>
<evidence type="ECO:0000256" key="1">
    <source>
        <dbReference type="SAM" id="MobiDB-lite"/>
    </source>
</evidence>
<feature type="compositionally biased region" description="Basic and acidic residues" evidence="1">
    <location>
        <begin position="65"/>
        <end position="79"/>
    </location>
</feature>
<dbReference type="EMBL" id="LR031880">
    <property type="protein sequence ID" value="VDD63250.1"/>
    <property type="molecule type" value="Genomic_DNA"/>
</dbReference>
<sequence length="79" mass="9218">MKADFETHFKKKRILFPDSLVSHTWEARQTSEPDDAVYATESLEEYQSDGGFLDNTNQSDGSCKYSHEQREMQSRKEPK</sequence>
<feature type="region of interest" description="Disordered" evidence="1">
    <location>
        <begin position="47"/>
        <end position="79"/>
    </location>
</feature>